<proteinExistence type="predicted"/>
<keyword evidence="2" id="KW-1185">Reference proteome</keyword>
<evidence type="ECO:0000313" key="2">
    <source>
        <dbReference type="Proteomes" id="UP001055057"/>
    </source>
</evidence>
<sequence>MSGSSSRRGVILGLATLPLTGAVFGHSLHRGTGPDLSFVAEEWLRDAYALGMLVLLQPDGGVWRTIPIHDGRERARAREEHWVRLQNRPRLYRAVCAKAEQGFKPWEPSPCA</sequence>
<gene>
    <name evidence="1" type="ORF">MPOCJGCO_2850</name>
</gene>
<dbReference type="Proteomes" id="UP001055057">
    <property type="component" value="Unassembled WGS sequence"/>
</dbReference>
<reference evidence="1" key="2">
    <citation type="submission" date="2021-08" db="EMBL/GenBank/DDBJ databases">
        <authorList>
            <person name="Tani A."/>
            <person name="Ola A."/>
            <person name="Ogura Y."/>
            <person name="Katsura K."/>
            <person name="Hayashi T."/>
        </authorList>
    </citation>
    <scope>NUCLEOTIDE SEQUENCE</scope>
    <source>
        <strain evidence="1">DSM 23632</strain>
    </source>
</reference>
<organism evidence="1 2">
    <name type="scientific">Methylobacterium trifolii</name>
    <dbReference type="NCBI Taxonomy" id="1003092"/>
    <lineage>
        <taxon>Bacteria</taxon>
        <taxon>Pseudomonadati</taxon>
        <taxon>Pseudomonadota</taxon>
        <taxon>Alphaproteobacteria</taxon>
        <taxon>Hyphomicrobiales</taxon>
        <taxon>Methylobacteriaceae</taxon>
        <taxon>Methylobacterium</taxon>
    </lineage>
</organism>
<dbReference type="EMBL" id="BPRB01000159">
    <property type="protein sequence ID" value="GJE60734.1"/>
    <property type="molecule type" value="Genomic_DNA"/>
</dbReference>
<accession>A0ABQ4TZR3</accession>
<evidence type="ECO:0000313" key="1">
    <source>
        <dbReference type="EMBL" id="GJE60734.1"/>
    </source>
</evidence>
<comment type="caution">
    <text evidence="1">The sequence shown here is derived from an EMBL/GenBank/DDBJ whole genome shotgun (WGS) entry which is preliminary data.</text>
</comment>
<reference evidence="1" key="1">
    <citation type="journal article" date="2021" name="Front. Microbiol.">
        <title>Comprehensive Comparative Genomics and Phenotyping of Methylobacterium Species.</title>
        <authorList>
            <person name="Alessa O."/>
            <person name="Ogura Y."/>
            <person name="Fujitani Y."/>
            <person name="Takami H."/>
            <person name="Hayashi T."/>
            <person name="Sahin N."/>
            <person name="Tani A."/>
        </authorList>
    </citation>
    <scope>NUCLEOTIDE SEQUENCE</scope>
    <source>
        <strain evidence="1">DSM 23632</strain>
    </source>
</reference>
<protein>
    <submittedName>
        <fullName evidence="1">Uncharacterized protein</fullName>
    </submittedName>
</protein>
<name>A0ABQ4TZR3_9HYPH</name>